<dbReference type="AlphaFoldDB" id="A0A4Y7TBV8"/>
<proteinExistence type="predicted"/>
<organism evidence="1 2">
    <name type="scientific">Coprinellus micaceus</name>
    <name type="common">Glistening ink-cap mushroom</name>
    <name type="synonym">Coprinus micaceus</name>
    <dbReference type="NCBI Taxonomy" id="71717"/>
    <lineage>
        <taxon>Eukaryota</taxon>
        <taxon>Fungi</taxon>
        <taxon>Dikarya</taxon>
        <taxon>Basidiomycota</taxon>
        <taxon>Agaricomycotina</taxon>
        <taxon>Agaricomycetes</taxon>
        <taxon>Agaricomycetidae</taxon>
        <taxon>Agaricales</taxon>
        <taxon>Agaricineae</taxon>
        <taxon>Psathyrellaceae</taxon>
        <taxon>Coprinellus</taxon>
    </lineage>
</organism>
<evidence type="ECO:0000313" key="1">
    <source>
        <dbReference type="EMBL" id="TEB31657.1"/>
    </source>
</evidence>
<gene>
    <name evidence="1" type="ORF">FA13DRAFT_338107</name>
</gene>
<dbReference type="EMBL" id="QPFP01000018">
    <property type="protein sequence ID" value="TEB31657.1"/>
    <property type="molecule type" value="Genomic_DNA"/>
</dbReference>
<evidence type="ECO:0000313" key="2">
    <source>
        <dbReference type="Proteomes" id="UP000298030"/>
    </source>
</evidence>
<protein>
    <submittedName>
        <fullName evidence="1">Uncharacterized protein</fullName>
    </submittedName>
</protein>
<name>A0A4Y7TBV8_COPMI</name>
<dbReference type="Proteomes" id="UP000298030">
    <property type="component" value="Unassembled WGS sequence"/>
</dbReference>
<comment type="caution">
    <text evidence="1">The sequence shown here is derived from an EMBL/GenBank/DDBJ whole genome shotgun (WGS) entry which is preliminary data.</text>
</comment>
<reference evidence="1 2" key="1">
    <citation type="journal article" date="2019" name="Nat. Ecol. Evol.">
        <title>Megaphylogeny resolves global patterns of mushroom evolution.</title>
        <authorList>
            <person name="Varga T."/>
            <person name="Krizsan K."/>
            <person name="Foldi C."/>
            <person name="Dima B."/>
            <person name="Sanchez-Garcia M."/>
            <person name="Sanchez-Ramirez S."/>
            <person name="Szollosi G.J."/>
            <person name="Szarkandi J.G."/>
            <person name="Papp V."/>
            <person name="Albert L."/>
            <person name="Andreopoulos W."/>
            <person name="Angelini C."/>
            <person name="Antonin V."/>
            <person name="Barry K.W."/>
            <person name="Bougher N.L."/>
            <person name="Buchanan P."/>
            <person name="Buyck B."/>
            <person name="Bense V."/>
            <person name="Catcheside P."/>
            <person name="Chovatia M."/>
            <person name="Cooper J."/>
            <person name="Damon W."/>
            <person name="Desjardin D."/>
            <person name="Finy P."/>
            <person name="Geml J."/>
            <person name="Haridas S."/>
            <person name="Hughes K."/>
            <person name="Justo A."/>
            <person name="Karasinski D."/>
            <person name="Kautmanova I."/>
            <person name="Kiss B."/>
            <person name="Kocsube S."/>
            <person name="Kotiranta H."/>
            <person name="LaButti K.M."/>
            <person name="Lechner B.E."/>
            <person name="Liimatainen K."/>
            <person name="Lipzen A."/>
            <person name="Lukacs Z."/>
            <person name="Mihaltcheva S."/>
            <person name="Morgado L.N."/>
            <person name="Niskanen T."/>
            <person name="Noordeloos M.E."/>
            <person name="Ohm R.A."/>
            <person name="Ortiz-Santana B."/>
            <person name="Ovrebo C."/>
            <person name="Racz N."/>
            <person name="Riley R."/>
            <person name="Savchenko A."/>
            <person name="Shiryaev A."/>
            <person name="Soop K."/>
            <person name="Spirin V."/>
            <person name="Szebenyi C."/>
            <person name="Tomsovsky M."/>
            <person name="Tulloss R.E."/>
            <person name="Uehling J."/>
            <person name="Grigoriev I.V."/>
            <person name="Vagvolgyi C."/>
            <person name="Papp T."/>
            <person name="Martin F.M."/>
            <person name="Miettinen O."/>
            <person name="Hibbett D.S."/>
            <person name="Nagy L.G."/>
        </authorList>
    </citation>
    <scope>NUCLEOTIDE SEQUENCE [LARGE SCALE GENOMIC DNA]</scope>
    <source>
        <strain evidence="1 2">FP101781</strain>
    </source>
</reference>
<keyword evidence="2" id="KW-1185">Reference proteome</keyword>
<sequence>MTVLPLFSCRLRASTQFTNSRIPLRLDRPGLGGVLGVISVHCSNVNPFTVRSEAPPSGMGPPHLPCRVTRGCCPQLVLTYVGGIPKGGASSPMYSNLWYSSSRAVTQVSFCSHRLDGELPAPSVSPMQTSVLAPARWSLGDVSYRCILIYHIVLSQVATSVKRSGSQGYGHL</sequence>
<accession>A0A4Y7TBV8</accession>